<dbReference type="AlphaFoldDB" id="A0A0A0KMT8"/>
<feature type="region of interest" description="Disordered" evidence="1">
    <location>
        <begin position="1"/>
        <end position="46"/>
    </location>
</feature>
<dbReference type="Proteomes" id="UP000029981">
    <property type="component" value="Chromosome 5"/>
</dbReference>
<accession>A0A0A0KMT8</accession>
<reference evidence="2 3" key="2">
    <citation type="journal article" date="2009" name="PLoS ONE">
        <title>An integrated genetic and cytogenetic map of the cucumber genome.</title>
        <authorList>
            <person name="Ren Y."/>
            <person name="Zhang Z."/>
            <person name="Liu J."/>
            <person name="Staub J.E."/>
            <person name="Han Y."/>
            <person name="Cheng Z."/>
            <person name="Li X."/>
            <person name="Lu J."/>
            <person name="Miao H."/>
            <person name="Kang H."/>
            <person name="Xie B."/>
            <person name="Gu X."/>
            <person name="Wang X."/>
            <person name="Du Y."/>
            <person name="Jin W."/>
            <person name="Huang S."/>
        </authorList>
    </citation>
    <scope>NUCLEOTIDE SEQUENCE [LARGE SCALE GENOMIC DNA]</scope>
    <source>
        <strain evidence="3">cv. 9930</strain>
    </source>
</reference>
<organism evidence="2 3">
    <name type="scientific">Cucumis sativus</name>
    <name type="common">Cucumber</name>
    <dbReference type="NCBI Taxonomy" id="3659"/>
    <lineage>
        <taxon>Eukaryota</taxon>
        <taxon>Viridiplantae</taxon>
        <taxon>Streptophyta</taxon>
        <taxon>Embryophyta</taxon>
        <taxon>Tracheophyta</taxon>
        <taxon>Spermatophyta</taxon>
        <taxon>Magnoliopsida</taxon>
        <taxon>eudicotyledons</taxon>
        <taxon>Gunneridae</taxon>
        <taxon>Pentapetalae</taxon>
        <taxon>rosids</taxon>
        <taxon>fabids</taxon>
        <taxon>Cucurbitales</taxon>
        <taxon>Cucurbitaceae</taxon>
        <taxon>Benincaseae</taxon>
        <taxon>Cucumis</taxon>
    </lineage>
</organism>
<gene>
    <name evidence="2" type="ORF">Csa_5G320420</name>
</gene>
<sequence>MCTHQPQLAQTSRRDQSTTQFADQILPATTNLPPKSPHHPQTQPNQPLFYTIQTQTQTPIFSLLHCGSSVVRYKREAKWEFLPCRSIA</sequence>
<dbReference type="Gramene" id="KGN50903">
    <property type="protein sequence ID" value="KGN50903"/>
    <property type="gene ID" value="Csa_5G320420"/>
</dbReference>
<reference evidence="2 3" key="1">
    <citation type="journal article" date="2009" name="Nat. Genet.">
        <title>The genome of the cucumber, Cucumis sativus L.</title>
        <authorList>
            <person name="Huang S."/>
            <person name="Li R."/>
            <person name="Zhang Z."/>
            <person name="Li L."/>
            <person name="Gu X."/>
            <person name="Fan W."/>
            <person name="Lucas W.J."/>
            <person name="Wang X."/>
            <person name="Xie B."/>
            <person name="Ni P."/>
            <person name="Ren Y."/>
            <person name="Zhu H."/>
            <person name="Li J."/>
            <person name="Lin K."/>
            <person name="Jin W."/>
            <person name="Fei Z."/>
            <person name="Li G."/>
            <person name="Staub J."/>
            <person name="Kilian A."/>
            <person name="van der Vossen E.A."/>
            <person name="Wu Y."/>
            <person name="Guo J."/>
            <person name="He J."/>
            <person name="Jia Z."/>
            <person name="Ren Y."/>
            <person name="Tian G."/>
            <person name="Lu Y."/>
            <person name="Ruan J."/>
            <person name="Qian W."/>
            <person name="Wang M."/>
            <person name="Huang Q."/>
            <person name="Li B."/>
            <person name="Xuan Z."/>
            <person name="Cao J."/>
            <person name="Asan"/>
            <person name="Wu Z."/>
            <person name="Zhang J."/>
            <person name="Cai Q."/>
            <person name="Bai Y."/>
            <person name="Zhao B."/>
            <person name="Han Y."/>
            <person name="Li Y."/>
            <person name="Li X."/>
            <person name="Wang S."/>
            <person name="Shi Q."/>
            <person name="Liu S."/>
            <person name="Cho W.K."/>
            <person name="Kim J.Y."/>
            <person name="Xu Y."/>
            <person name="Heller-Uszynska K."/>
            <person name="Miao H."/>
            <person name="Cheng Z."/>
            <person name="Zhang S."/>
            <person name="Wu J."/>
            <person name="Yang Y."/>
            <person name="Kang H."/>
            <person name="Li M."/>
            <person name="Liang H."/>
            <person name="Ren X."/>
            <person name="Shi Z."/>
            <person name="Wen M."/>
            <person name="Jian M."/>
            <person name="Yang H."/>
            <person name="Zhang G."/>
            <person name="Yang Z."/>
            <person name="Chen R."/>
            <person name="Liu S."/>
            <person name="Li J."/>
            <person name="Ma L."/>
            <person name="Liu H."/>
            <person name="Zhou Y."/>
            <person name="Zhao J."/>
            <person name="Fang X."/>
            <person name="Li G."/>
            <person name="Fang L."/>
            <person name="Li Y."/>
            <person name="Liu D."/>
            <person name="Zheng H."/>
            <person name="Zhang Y."/>
            <person name="Qin N."/>
            <person name="Li Z."/>
            <person name="Yang G."/>
            <person name="Yang S."/>
            <person name="Bolund L."/>
            <person name="Kristiansen K."/>
            <person name="Zheng H."/>
            <person name="Li S."/>
            <person name="Zhang X."/>
            <person name="Yang H."/>
            <person name="Wang J."/>
            <person name="Sun R."/>
            <person name="Zhang B."/>
            <person name="Jiang S."/>
            <person name="Wang J."/>
            <person name="Du Y."/>
            <person name="Li S."/>
        </authorList>
    </citation>
    <scope>NUCLEOTIDE SEQUENCE [LARGE SCALE GENOMIC DNA]</scope>
    <source>
        <strain evidence="3">cv. 9930</strain>
    </source>
</reference>
<protein>
    <submittedName>
        <fullName evidence="2">Uncharacterized protein</fullName>
    </submittedName>
</protein>
<evidence type="ECO:0000313" key="2">
    <source>
        <dbReference type="EMBL" id="KGN50903.1"/>
    </source>
</evidence>
<reference evidence="2 3" key="4">
    <citation type="journal article" date="2011" name="BMC Genomics">
        <title>RNA-Seq improves annotation of protein-coding genes in the cucumber genome.</title>
        <authorList>
            <person name="Li Z."/>
            <person name="Zhang Z."/>
            <person name="Yan P."/>
            <person name="Huang S."/>
            <person name="Fei Z."/>
            <person name="Lin K."/>
        </authorList>
    </citation>
    <scope>NUCLEOTIDE SEQUENCE [LARGE SCALE GENOMIC DNA]</scope>
    <source>
        <strain evidence="3">cv. 9930</strain>
    </source>
</reference>
<evidence type="ECO:0000256" key="1">
    <source>
        <dbReference type="SAM" id="MobiDB-lite"/>
    </source>
</evidence>
<reference evidence="2 3" key="3">
    <citation type="journal article" date="2010" name="BMC Genomics">
        <title>Transcriptome sequencing and comparative analysis of cucumber flowers with different sex types.</title>
        <authorList>
            <person name="Guo S."/>
            <person name="Zheng Y."/>
            <person name="Joung J.G."/>
            <person name="Liu S."/>
            <person name="Zhang Z."/>
            <person name="Crasta O.R."/>
            <person name="Sobral B.W."/>
            <person name="Xu Y."/>
            <person name="Huang S."/>
            <person name="Fei Z."/>
        </authorList>
    </citation>
    <scope>NUCLEOTIDE SEQUENCE [LARGE SCALE GENOMIC DNA]</scope>
    <source>
        <strain evidence="3">cv. 9930</strain>
    </source>
</reference>
<proteinExistence type="predicted"/>
<evidence type="ECO:0000313" key="3">
    <source>
        <dbReference type="Proteomes" id="UP000029981"/>
    </source>
</evidence>
<keyword evidence="3" id="KW-1185">Reference proteome</keyword>
<name>A0A0A0KMT8_CUCSA</name>
<dbReference type="EMBL" id="CM002926">
    <property type="protein sequence ID" value="KGN50903.1"/>
    <property type="molecule type" value="Genomic_DNA"/>
</dbReference>